<reference evidence="1" key="1">
    <citation type="submission" date="2021-03" db="EMBL/GenBank/DDBJ databases">
        <authorList>
            <consortium name="DOE Joint Genome Institute"/>
            <person name="Ahrendt S."/>
            <person name="Looney B.P."/>
            <person name="Miyauchi S."/>
            <person name="Morin E."/>
            <person name="Drula E."/>
            <person name="Courty P.E."/>
            <person name="Chicoki N."/>
            <person name="Fauchery L."/>
            <person name="Kohler A."/>
            <person name="Kuo A."/>
            <person name="Labutti K."/>
            <person name="Pangilinan J."/>
            <person name="Lipzen A."/>
            <person name="Riley R."/>
            <person name="Andreopoulos W."/>
            <person name="He G."/>
            <person name="Johnson J."/>
            <person name="Barry K.W."/>
            <person name="Grigoriev I.V."/>
            <person name="Nagy L."/>
            <person name="Hibbett D."/>
            <person name="Henrissat B."/>
            <person name="Matheny P.B."/>
            <person name="Labbe J."/>
            <person name="Martin F."/>
        </authorList>
    </citation>
    <scope>NUCLEOTIDE SEQUENCE</scope>
    <source>
        <strain evidence="1">HHB10654</strain>
    </source>
</reference>
<accession>A0ACB8SSD6</accession>
<organism evidence="1 2">
    <name type="scientific">Artomyces pyxidatus</name>
    <dbReference type="NCBI Taxonomy" id="48021"/>
    <lineage>
        <taxon>Eukaryota</taxon>
        <taxon>Fungi</taxon>
        <taxon>Dikarya</taxon>
        <taxon>Basidiomycota</taxon>
        <taxon>Agaricomycotina</taxon>
        <taxon>Agaricomycetes</taxon>
        <taxon>Russulales</taxon>
        <taxon>Auriscalpiaceae</taxon>
        <taxon>Artomyces</taxon>
    </lineage>
</organism>
<evidence type="ECO:0000313" key="2">
    <source>
        <dbReference type="Proteomes" id="UP000814140"/>
    </source>
</evidence>
<gene>
    <name evidence="1" type="ORF">BV25DRAFT_1828937</name>
</gene>
<dbReference type="EMBL" id="MU277226">
    <property type="protein sequence ID" value="KAI0059419.1"/>
    <property type="molecule type" value="Genomic_DNA"/>
</dbReference>
<keyword evidence="2" id="KW-1185">Reference proteome</keyword>
<reference evidence="1" key="2">
    <citation type="journal article" date="2022" name="New Phytol.">
        <title>Evolutionary transition to the ectomycorrhizal habit in the genomes of a hyperdiverse lineage of mushroom-forming fungi.</title>
        <authorList>
            <person name="Looney B."/>
            <person name="Miyauchi S."/>
            <person name="Morin E."/>
            <person name="Drula E."/>
            <person name="Courty P.E."/>
            <person name="Kohler A."/>
            <person name="Kuo A."/>
            <person name="LaButti K."/>
            <person name="Pangilinan J."/>
            <person name="Lipzen A."/>
            <person name="Riley R."/>
            <person name="Andreopoulos W."/>
            <person name="He G."/>
            <person name="Johnson J."/>
            <person name="Nolan M."/>
            <person name="Tritt A."/>
            <person name="Barry K.W."/>
            <person name="Grigoriev I.V."/>
            <person name="Nagy L.G."/>
            <person name="Hibbett D."/>
            <person name="Henrissat B."/>
            <person name="Matheny P.B."/>
            <person name="Labbe J."/>
            <person name="Martin F.M."/>
        </authorList>
    </citation>
    <scope>NUCLEOTIDE SEQUENCE</scope>
    <source>
        <strain evidence="1">HHB10654</strain>
    </source>
</reference>
<name>A0ACB8SSD6_9AGAM</name>
<evidence type="ECO:0000313" key="1">
    <source>
        <dbReference type="EMBL" id="KAI0059419.1"/>
    </source>
</evidence>
<comment type="caution">
    <text evidence="1">The sequence shown here is derived from an EMBL/GenBank/DDBJ whole genome shotgun (WGS) entry which is preliminary data.</text>
</comment>
<protein>
    <submittedName>
        <fullName evidence="1">Uncharacterized protein</fullName>
    </submittedName>
</protein>
<sequence length="201" mass="22334">MKAFSLAIPLILSFALGSLAQDQVVMSHTHDITPPEPDSSPLTHAEPTLFDLLTIEPSVSIFFSYARETKSSRLLVDQKSNITVLVPTNRAVMALARKPHQDPVPLEDGIEISEQEFDNRSKRNVERWVSLHIIPEAPIFLASHTYPTLADGRSVSFKEIEGDATAPEWTRVLLNGEVQILRMKNASNGVFYLIDGTVVDE</sequence>
<proteinExistence type="predicted"/>
<dbReference type="Proteomes" id="UP000814140">
    <property type="component" value="Unassembled WGS sequence"/>
</dbReference>